<reference evidence="2 3" key="1">
    <citation type="submission" date="2023-08" db="EMBL/GenBank/DDBJ databases">
        <title>Achromobacter seleniivolatilans sp. nov., isolated from seleniferous soil.</title>
        <authorList>
            <person name="Zhang S."/>
            <person name="Li K."/>
            <person name="Peng J."/>
            <person name="Zhao Q."/>
            <person name="Wang H."/>
            <person name="Guo Y."/>
        </authorList>
    </citation>
    <scope>NUCLEOTIDE SEQUENCE [LARGE SCALE GENOMIC DNA]</scope>
    <source>
        <strain evidence="2 3">R39</strain>
    </source>
</reference>
<dbReference type="NCBIfam" id="NF042415">
    <property type="entry name" value="STY0301_fam"/>
    <property type="match status" value="1"/>
</dbReference>
<sequence length="122" mass="12871">MSSSKAWAAAAALAWLAAGGVAQAAQNGFECPAQISIDGVELSLANLNVFDGPIENRVALVPETVQDDPDTLRWELDANMAATMKCRYRDSRHYVVLVAEGATQCTVHAPKGQVAQASCKAP</sequence>
<dbReference type="RefSeq" id="WP_306942651.1">
    <property type="nucleotide sequence ID" value="NZ_CP132976.1"/>
</dbReference>
<evidence type="ECO:0000313" key="2">
    <source>
        <dbReference type="EMBL" id="WMD19952.1"/>
    </source>
</evidence>
<gene>
    <name evidence="2" type="ORF">RAS12_25590</name>
</gene>
<keyword evidence="1" id="KW-0732">Signal</keyword>
<proteinExistence type="predicted"/>
<feature type="signal peptide" evidence="1">
    <location>
        <begin position="1"/>
        <end position="24"/>
    </location>
</feature>
<evidence type="ECO:0000256" key="1">
    <source>
        <dbReference type="SAM" id="SignalP"/>
    </source>
</evidence>
<dbReference type="InterPro" id="IPR049973">
    <property type="entry name" value="STY0301-like"/>
</dbReference>
<keyword evidence="3" id="KW-1185">Reference proteome</keyword>
<evidence type="ECO:0000313" key="3">
    <source>
        <dbReference type="Proteomes" id="UP001234798"/>
    </source>
</evidence>
<name>A0ABY9M269_9BURK</name>
<dbReference type="Proteomes" id="UP001234798">
    <property type="component" value="Chromosome"/>
</dbReference>
<accession>A0ABY9M269</accession>
<feature type="chain" id="PRO_5045505629" evidence="1">
    <location>
        <begin position="25"/>
        <end position="122"/>
    </location>
</feature>
<dbReference type="EMBL" id="CP132976">
    <property type="protein sequence ID" value="WMD19952.1"/>
    <property type="molecule type" value="Genomic_DNA"/>
</dbReference>
<protein>
    <submittedName>
        <fullName evidence="2">STY0301 family protein</fullName>
    </submittedName>
</protein>
<organism evidence="2 3">
    <name type="scientific">Achromobacter seleniivolatilans</name>
    <dbReference type="NCBI Taxonomy" id="3047478"/>
    <lineage>
        <taxon>Bacteria</taxon>
        <taxon>Pseudomonadati</taxon>
        <taxon>Pseudomonadota</taxon>
        <taxon>Betaproteobacteria</taxon>
        <taxon>Burkholderiales</taxon>
        <taxon>Alcaligenaceae</taxon>
        <taxon>Achromobacter</taxon>
    </lineage>
</organism>